<evidence type="ECO:0000256" key="7">
    <source>
        <dbReference type="SAM" id="Phobius"/>
    </source>
</evidence>
<evidence type="ECO:0008006" key="10">
    <source>
        <dbReference type="Google" id="ProtNLM"/>
    </source>
</evidence>
<dbReference type="EMBL" id="JAUPFM010000007">
    <property type="protein sequence ID" value="KAK2846449.1"/>
    <property type="molecule type" value="Genomic_DNA"/>
</dbReference>
<dbReference type="GO" id="GO:0050957">
    <property type="term" value="P:equilibrioception"/>
    <property type="evidence" value="ECO:0007669"/>
    <property type="project" value="TreeGrafter"/>
</dbReference>
<reference evidence="8" key="1">
    <citation type="submission" date="2023-07" db="EMBL/GenBank/DDBJ databases">
        <title>Chromosome-level Genome Assembly of Striped Snakehead (Channa striata).</title>
        <authorList>
            <person name="Liu H."/>
        </authorList>
    </citation>
    <scope>NUCLEOTIDE SEQUENCE</scope>
    <source>
        <strain evidence="8">Gz</strain>
        <tissue evidence="8">Muscle</tissue>
    </source>
</reference>
<keyword evidence="9" id="KW-1185">Reference proteome</keyword>
<feature type="transmembrane region" description="Helical" evidence="7">
    <location>
        <begin position="135"/>
        <end position="156"/>
    </location>
</feature>
<evidence type="ECO:0000256" key="2">
    <source>
        <dbReference type="ARBA" id="ARBA00005787"/>
    </source>
</evidence>
<sequence length="268" mass="29226">MPSRKKQLIFSVSGIFGFSCALTAAVATGLPFWVNGTVLCRTGADLTNATAAELDKFLGGLSYGLFGGERVKQCGLGGRPSRFSVFPDLLTAIPAGLHVSIIFFCGVVIIFSSVASGFFFFNAFGRPYETLQGPLGLYLWTSICCLCSCLVMILFGAEVKLHHLSERISNFKRGQLSLPDALGVLRPILLAVLPHLHPPRTQRPPDPTDRSPVSLSENQGVRAERWGGRPHVLRGARLNQRPRDAGHCAFNVCPQAHRVVIFVFLFFP</sequence>
<evidence type="ECO:0000256" key="6">
    <source>
        <dbReference type="SAM" id="MobiDB-lite"/>
    </source>
</evidence>
<protein>
    <recommendedName>
        <fullName evidence="10">Clarin 1</fullName>
    </recommendedName>
</protein>
<keyword evidence="3 7" id="KW-0812">Transmembrane</keyword>
<dbReference type="PANTHER" id="PTHR31548:SF4">
    <property type="entry name" value="CLARIN-1"/>
    <property type="match status" value="1"/>
</dbReference>
<proteinExistence type="inferred from homology"/>
<gene>
    <name evidence="8" type="ORF">Q5P01_009448</name>
</gene>
<accession>A0AA88MW93</accession>
<dbReference type="PANTHER" id="PTHR31548">
    <property type="entry name" value="CLARIN"/>
    <property type="match status" value="1"/>
</dbReference>
<dbReference type="GO" id="GO:0007605">
    <property type="term" value="P:sensory perception of sound"/>
    <property type="evidence" value="ECO:0007669"/>
    <property type="project" value="UniProtKB-ARBA"/>
</dbReference>
<evidence type="ECO:0000313" key="8">
    <source>
        <dbReference type="EMBL" id="KAK2846449.1"/>
    </source>
</evidence>
<evidence type="ECO:0000313" key="9">
    <source>
        <dbReference type="Proteomes" id="UP001187415"/>
    </source>
</evidence>
<comment type="similarity">
    <text evidence="2">Belongs to the clarin family.</text>
</comment>
<evidence type="ECO:0000256" key="3">
    <source>
        <dbReference type="ARBA" id="ARBA00022692"/>
    </source>
</evidence>
<keyword evidence="5 7" id="KW-0472">Membrane</keyword>
<comment type="subcellular location">
    <subcellularLocation>
        <location evidence="1">Membrane</location>
        <topology evidence="1">Multi-pass membrane protein</topology>
    </subcellularLocation>
</comment>
<keyword evidence="4 7" id="KW-1133">Transmembrane helix</keyword>
<evidence type="ECO:0000256" key="5">
    <source>
        <dbReference type="ARBA" id="ARBA00023136"/>
    </source>
</evidence>
<dbReference type="Proteomes" id="UP001187415">
    <property type="component" value="Unassembled WGS sequence"/>
</dbReference>
<dbReference type="PROSITE" id="PS51257">
    <property type="entry name" value="PROKAR_LIPOPROTEIN"/>
    <property type="match status" value="1"/>
</dbReference>
<organism evidence="8 9">
    <name type="scientific">Channa striata</name>
    <name type="common">Snakehead murrel</name>
    <name type="synonym">Ophicephalus striatus</name>
    <dbReference type="NCBI Taxonomy" id="64152"/>
    <lineage>
        <taxon>Eukaryota</taxon>
        <taxon>Metazoa</taxon>
        <taxon>Chordata</taxon>
        <taxon>Craniata</taxon>
        <taxon>Vertebrata</taxon>
        <taxon>Euteleostomi</taxon>
        <taxon>Actinopterygii</taxon>
        <taxon>Neopterygii</taxon>
        <taxon>Teleostei</taxon>
        <taxon>Neoteleostei</taxon>
        <taxon>Acanthomorphata</taxon>
        <taxon>Anabantaria</taxon>
        <taxon>Anabantiformes</taxon>
        <taxon>Channoidei</taxon>
        <taxon>Channidae</taxon>
        <taxon>Channa</taxon>
    </lineage>
</organism>
<evidence type="ECO:0000256" key="1">
    <source>
        <dbReference type="ARBA" id="ARBA00004141"/>
    </source>
</evidence>
<evidence type="ECO:0000256" key="4">
    <source>
        <dbReference type="ARBA" id="ARBA00022989"/>
    </source>
</evidence>
<comment type="caution">
    <text evidence="8">The sequence shown here is derived from an EMBL/GenBank/DDBJ whole genome shotgun (WGS) entry which is preliminary data.</text>
</comment>
<dbReference type="AlphaFoldDB" id="A0AA88MW93"/>
<dbReference type="InterPro" id="IPR026748">
    <property type="entry name" value="Clarin"/>
</dbReference>
<dbReference type="GO" id="GO:0016020">
    <property type="term" value="C:membrane"/>
    <property type="evidence" value="ECO:0007669"/>
    <property type="project" value="UniProtKB-SubCell"/>
</dbReference>
<dbReference type="Pfam" id="PF25807">
    <property type="entry name" value="Clarin-2"/>
    <property type="match status" value="1"/>
</dbReference>
<feature type="region of interest" description="Disordered" evidence="6">
    <location>
        <begin position="196"/>
        <end position="220"/>
    </location>
</feature>
<name>A0AA88MW93_CHASR</name>
<feature type="transmembrane region" description="Helical" evidence="7">
    <location>
        <begin position="97"/>
        <end position="123"/>
    </location>
</feature>